<gene>
    <name evidence="1" type="ORF">CLF_107234</name>
</gene>
<sequence>MHYGQSVAVAASLYGLVRQNRNSEWMIEAHENFERPKAWMLDHRLPIALAKGHGYPQDAVRQSTQHSTIVHEQTTVCMTSVFNTDALQPYSHDFGPSIPNFVDSKRRHILSLNNVAGWIITEFGQPFSTYKTYQNSFPRIQLSAGIAQRKTKTLTLSIAKPAKLSTGELNLPVTEMGILKLSNDRLTERFALKNSQTS</sequence>
<organism evidence="1 2">
    <name type="scientific">Clonorchis sinensis</name>
    <name type="common">Chinese liver fluke</name>
    <dbReference type="NCBI Taxonomy" id="79923"/>
    <lineage>
        <taxon>Eukaryota</taxon>
        <taxon>Metazoa</taxon>
        <taxon>Spiralia</taxon>
        <taxon>Lophotrochozoa</taxon>
        <taxon>Platyhelminthes</taxon>
        <taxon>Trematoda</taxon>
        <taxon>Digenea</taxon>
        <taxon>Opisthorchiida</taxon>
        <taxon>Opisthorchiata</taxon>
        <taxon>Opisthorchiidae</taxon>
        <taxon>Clonorchis</taxon>
    </lineage>
</organism>
<reference key="2">
    <citation type="submission" date="2011-10" db="EMBL/GenBank/DDBJ databases">
        <title>The genome and transcriptome sequence of Clonorchis sinensis provide insights into the carcinogenic liver fluke.</title>
        <authorList>
            <person name="Wang X."/>
            <person name="Huang Y."/>
            <person name="Chen W."/>
            <person name="Liu H."/>
            <person name="Guo L."/>
            <person name="Chen Y."/>
            <person name="Luo F."/>
            <person name="Zhou W."/>
            <person name="Sun J."/>
            <person name="Mao Q."/>
            <person name="Liang P."/>
            <person name="Zhou C."/>
            <person name="Tian Y."/>
            <person name="Men J."/>
            <person name="Lv X."/>
            <person name="Huang L."/>
            <person name="Zhou J."/>
            <person name="Hu Y."/>
            <person name="Li R."/>
            <person name="Zhang F."/>
            <person name="Lei H."/>
            <person name="Li X."/>
            <person name="Hu X."/>
            <person name="Liang C."/>
            <person name="Xu J."/>
            <person name="Wu Z."/>
            <person name="Yu X."/>
        </authorList>
    </citation>
    <scope>NUCLEOTIDE SEQUENCE</scope>
    <source>
        <strain>Henan</strain>
    </source>
</reference>
<evidence type="ECO:0000313" key="2">
    <source>
        <dbReference type="Proteomes" id="UP000008909"/>
    </source>
</evidence>
<reference evidence="1" key="1">
    <citation type="journal article" date="2011" name="Genome Biol.">
        <title>The draft genome of the carcinogenic human liver fluke Clonorchis sinensis.</title>
        <authorList>
            <person name="Wang X."/>
            <person name="Chen W."/>
            <person name="Huang Y."/>
            <person name="Sun J."/>
            <person name="Men J."/>
            <person name="Liu H."/>
            <person name="Luo F."/>
            <person name="Guo L."/>
            <person name="Lv X."/>
            <person name="Deng C."/>
            <person name="Zhou C."/>
            <person name="Fan Y."/>
            <person name="Li X."/>
            <person name="Huang L."/>
            <person name="Hu Y."/>
            <person name="Liang C."/>
            <person name="Hu X."/>
            <person name="Xu J."/>
            <person name="Yu X."/>
        </authorList>
    </citation>
    <scope>NUCLEOTIDE SEQUENCE [LARGE SCALE GENOMIC DNA]</scope>
    <source>
        <strain evidence="1">Henan</strain>
    </source>
</reference>
<protein>
    <submittedName>
        <fullName evidence="1">Uncharacterized protein</fullName>
    </submittedName>
</protein>
<dbReference type="EMBL" id="DF143231">
    <property type="protein sequence ID" value="GAA52023.1"/>
    <property type="molecule type" value="Genomic_DNA"/>
</dbReference>
<keyword evidence="2" id="KW-1185">Reference proteome</keyword>
<proteinExistence type="predicted"/>
<accession>G7YGE0</accession>
<evidence type="ECO:0000313" key="1">
    <source>
        <dbReference type="EMBL" id="GAA52023.1"/>
    </source>
</evidence>
<name>G7YGE0_CLOSI</name>
<dbReference type="AlphaFoldDB" id="G7YGE0"/>
<dbReference type="Proteomes" id="UP000008909">
    <property type="component" value="Unassembled WGS sequence"/>
</dbReference>